<dbReference type="AlphaFoldDB" id="A0A0G3XHT5"/>
<keyword evidence="2" id="KW-1185">Reference proteome</keyword>
<dbReference type="RefSeq" id="WP_047820837.1">
    <property type="nucleotide sequence ID" value="NZ_CP011770.1"/>
</dbReference>
<proteinExistence type="predicted"/>
<evidence type="ECO:0000313" key="2">
    <source>
        <dbReference type="Proteomes" id="UP000035287"/>
    </source>
</evidence>
<organism evidence="1 2">
    <name type="scientific">Croceicoccus naphthovorans</name>
    <dbReference type="NCBI Taxonomy" id="1348774"/>
    <lineage>
        <taxon>Bacteria</taxon>
        <taxon>Pseudomonadati</taxon>
        <taxon>Pseudomonadota</taxon>
        <taxon>Alphaproteobacteria</taxon>
        <taxon>Sphingomonadales</taxon>
        <taxon>Erythrobacteraceae</taxon>
        <taxon>Croceicoccus</taxon>
    </lineage>
</organism>
<dbReference type="KEGG" id="cna:AB433_09565"/>
<dbReference type="EMBL" id="CP011770">
    <property type="protein sequence ID" value="AKM10164.1"/>
    <property type="molecule type" value="Genomic_DNA"/>
</dbReference>
<dbReference type="Proteomes" id="UP000035287">
    <property type="component" value="Chromosome"/>
</dbReference>
<protein>
    <submittedName>
        <fullName evidence="1">Uncharacterized protein</fullName>
    </submittedName>
</protein>
<sequence length="73" mass="8074">MQALFASDLAFWLAIAGLALALAVLAFAGDWRRFRRAHADRVGCMPWTSLFLLALFIAAVAGFFAFRAWVDPL</sequence>
<evidence type="ECO:0000313" key="1">
    <source>
        <dbReference type="EMBL" id="AKM10164.1"/>
    </source>
</evidence>
<gene>
    <name evidence="1" type="ORF">AB433_09565</name>
</gene>
<reference evidence="1 2" key="1">
    <citation type="submission" date="2015-06" db="EMBL/GenBank/DDBJ databases">
        <authorList>
            <person name="Zeng Y."/>
            <person name="Huang Y."/>
        </authorList>
    </citation>
    <scope>NUCLEOTIDE SEQUENCE [LARGE SCALE GENOMIC DNA]</scope>
    <source>
        <strain evidence="1 2">PQ-2</strain>
    </source>
</reference>
<name>A0A0G3XHT5_9SPHN</name>
<accession>A0A0G3XHT5</accession>
<dbReference type="PATRIC" id="fig|1348774.3.peg.2006"/>